<organism evidence="1 2">
    <name type="scientific">Streptomyces finlayi</name>
    <dbReference type="NCBI Taxonomy" id="67296"/>
    <lineage>
        <taxon>Bacteria</taxon>
        <taxon>Bacillati</taxon>
        <taxon>Actinomycetota</taxon>
        <taxon>Actinomycetes</taxon>
        <taxon>Kitasatosporales</taxon>
        <taxon>Streptomycetaceae</taxon>
        <taxon>Streptomyces</taxon>
    </lineage>
</organism>
<accession>A0A919CDV7</accession>
<gene>
    <name evidence="1" type="ORF">GCM10010334_72790</name>
</gene>
<proteinExistence type="predicted"/>
<comment type="caution">
    <text evidence="1">The sequence shown here is derived from an EMBL/GenBank/DDBJ whole genome shotgun (WGS) entry which is preliminary data.</text>
</comment>
<dbReference type="InterPro" id="IPR009078">
    <property type="entry name" value="Ferritin-like_SF"/>
</dbReference>
<reference evidence="1" key="2">
    <citation type="submission" date="2020-09" db="EMBL/GenBank/DDBJ databases">
        <authorList>
            <person name="Sun Q."/>
            <person name="Ohkuma M."/>
        </authorList>
    </citation>
    <scope>NUCLEOTIDE SEQUENCE</scope>
    <source>
        <strain evidence="1">JCM 4637</strain>
    </source>
</reference>
<reference evidence="1" key="1">
    <citation type="journal article" date="2014" name="Int. J. Syst. Evol. Microbiol.">
        <title>Complete genome sequence of Corynebacterium casei LMG S-19264T (=DSM 44701T), isolated from a smear-ripened cheese.</title>
        <authorList>
            <consortium name="US DOE Joint Genome Institute (JGI-PGF)"/>
            <person name="Walter F."/>
            <person name="Albersmeier A."/>
            <person name="Kalinowski J."/>
            <person name="Ruckert C."/>
        </authorList>
    </citation>
    <scope>NUCLEOTIDE SEQUENCE</scope>
    <source>
        <strain evidence="1">JCM 4637</strain>
    </source>
</reference>
<evidence type="ECO:0008006" key="3">
    <source>
        <dbReference type="Google" id="ProtNLM"/>
    </source>
</evidence>
<dbReference type="Gene3D" id="1.20.1260.10">
    <property type="match status" value="1"/>
</dbReference>
<dbReference type="InterPro" id="IPR006311">
    <property type="entry name" value="TAT_signal"/>
</dbReference>
<sequence length="258" mass="26732">MSTRRQDEDLHISEHDLLRLTADMEEAHQATLPAMQAGTEELVEEVRTADVRRRGFLVGIGAAAAAFALTARSGEAPAYAAESSPVAKPSPYTGDLKVVALAVALENQAVMAYGAALKAAKAGRLGTVPPAVATFAVTAMNQHAAHAKAWNAVLTGAGRPAIKGVPLTNQAATLKALGKVTSVTGVARLALSLEEQAAQTYSFATTHVTSPAGIKTAATIAPVEAQHAAILHFVLGEYPVQDTFLPLDKAAKPTLLTV</sequence>
<dbReference type="SUPFAM" id="SSF47240">
    <property type="entry name" value="Ferritin-like"/>
    <property type="match status" value="1"/>
</dbReference>
<dbReference type="PROSITE" id="PS51318">
    <property type="entry name" value="TAT"/>
    <property type="match status" value="1"/>
</dbReference>
<evidence type="ECO:0000313" key="2">
    <source>
        <dbReference type="Proteomes" id="UP000638353"/>
    </source>
</evidence>
<dbReference type="EMBL" id="BMVC01000020">
    <property type="protein sequence ID" value="GHD13968.1"/>
    <property type="molecule type" value="Genomic_DNA"/>
</dbReference>
<dbReference type="Proteomes" id="UP000638353">
    <property type="component" value="Unassembled WGS sequence"/>
</dbReference>
<dbReference type="Pfam" id="PF13668">
    <property type="entry name" value="Ferritin_2"/>
    <property type="match status" value="1"/>
</dbReference>
<protein>
    <recommendedName>
        <fullName evidence="3">Ferritin-like domain-containing protein</fullName>
    </recommendedName>
</protein>
<dbReference type="InterPro" id="IPR012347">
    <property type="entry name" value="Ferritin-like"/>
</dbReference>
<dbReference type="RefSeq" id="WP_229898471.1">
    <property type="nucleotide sequence ID" value="NZ_BMVC01000020.1"/>
</dbReference>
<evidence type="ECO:0000313" key="1">
    <source>
        <dbReference type="EMBL" id="GHD13968.1"/>
    </source>
</evidence>
<name>A0A919CDV7_9ACTN</name>
<dbReference type="AlphaFoldDB" id="A0A919CDV7"/>